<dbReference type="Gene3D" id="3.40.50.2000">
    <property type="entry name" value="Glycogen Phosphorylase B"/>
    <property type="match status" value="1"/>
</dbReference>
<keyword evidence="4" id="KW-1185">Reference proteome</keyword>
<name>A0ABQ5QP62_9ACTN</name>
<evidence type="ECO:0000256" key="1">
    <source>
        <dbReference type="ARBA" id="ARBA00022676"/>
    </source>
</evidence>
<dbReference type="Pfam" id="PF13692">
    <property type="entry name" value="Glyco_trans_1_4"/>
    <property type="match status" value="1"/>
</dbReference>
<comment type="caution">
    <text evidence="3">The sequence shown here is derived from an EMBL/GenBank/DDBJ whole genome shotgun (WGS) entry which is preliminary data.</text>
</comment>
<dbReference type="Proteomes" id="UP001144280">
    <property type="component" value="Unassembled WGS sequence"/>
</dbReference>
<keyword evidence="1" id="KW-0328">Glycosyltransferase</keyword>
<keyword evidence="2" id="KW-0808">Transferase</keyword>
<protein>
    <recommendedName>
        <fullName evidence="5">Teichuronic acid biosynthesis glycosyltransferase TuaH</fullName>
    </recommendedName>
</protein>
<gene>
    <name evidence="3" type="ORF">Pa4123_09090</name>
</gene>
<dbReference type="PANTHER" id="PTHR12526:SF510">
    <property type="entry name" value="D-INOSITOL 3-PHOSPHATE GLYCOSYLTRANSFERASE"/>
    <property type="match status" value="1"/>
</dbReference>
<accession>A0ABQ5QP62</accession>
<dbReference type="RefSeq" id="WP_281892675.1">
    <property type="nucleotide sequence ID" value="NZ_BSDI01000004.1"/>
</dbReference>
<evidence type="ECO:0000256" key="2">
    <source>
        <dbReference type="ARBA" id="ARBA00022679"/>
    </source>
</evidence>
<dbReference type="PANTHER" id="PTHR12526">
    <property type="entry name" value="GLYCOSYLTRANSFERASE"/>
    <property type="match status" value="1"/>
</dbReference>
<proteinExistence type="predicted"/>
<evidence type="ECO:0000313" key="3">
    <source>
        <dbReference type="EMBL" id="GLH95637.1"/>
    </source>
</evidence>
<dbReference type="SUPFAM" id="SSF53756">
    <property type="entry name" value="UDP-Glycosyltransferase/glycogen phosphorylase"/>
    <property type="match status" value="1"/>
</dbReference>
<organism evidence="3 4">
    <name type="scientific">Phytohabitans aurantiacus</name>
    <dbReference type="NCBI Taxonomy" id="3016789"/>
    <lineage>
        <taxon>Bacteria</taxon>
        <taxon>Bacillati</taxon>
        <taxon>Actinomycetota</taxon>
        <taxon>Actinomycetes</taxon>
        <taxon>Micromonosporales</taxon>
        <taxon>Micromonosporaceae</taxon>
    </lineage>
</organism>
<reference evidence="3" key="1">
    <citation type="submission" date="2022-12" db="EMBL/GenBank/DDBJ databases">
        <title>New Phytohabitans aurantiacus sp. RD004123 nov., an actinomycete isolated from soil.</title>
        <authorList>
            <person name="Triningsih D.W."/>
            <person name="Harunari E."/>
            <person name="Igarashi Y."/>
        </authorList>
    </citation>
    <scope>NUCLEOTIDE SEQUENCE</scope>
    <source>
        <strain evidence="3">RD004123</strain>
    </source>
</reference>
<dbReference type="EMBL" id="BSDI01000004">
    <property type="protein sequence ID" value="GLH95637.1"/>
    <property type="molecule type" value="Genomic_DNA"/>
</dbReference>
<sequence>MAVERVPEDGEQGGETAPWLVVCAVNSWSGTARTDRHITTQLARHARVLWVDPPVSVVTPADYRHGAPRTLRPRLIRETPRITRLATVAQPFHTRRGVRLATPALVRGQIRWALRRLGVAPKAVIAFSATDLLGRWGDDVIDVLYATDDYLAGADLMQINPDDVAREEHKALARADRVIVVSEVLAEKWRALGADPVVVPGGVRSDAYTGVESAPLPPGVDLPGPVAGVVGHLSDRIDIRLLNAVVEAGCSLLMVGSRDERWAAEEFAALCRHPRVMAVGPRPFAELPSYFRVIDVGLTPYVDSAFNRASFPLKTLEYLAAGRPVVSTDLPAVRWLDTDLVTVVTDPAAFGAAVRDAALDARQPELIRRRQEFASGHSWARRAERVAQAIDLPVSVG</sequence>
<evidence type="ECO:0008006" key="5">
    <source>
        <dbReference type="Google" id="ProtNLM"/>
    </source>
</evidence>
<evidence type="ECO:0000313" key="4">
    <source>
        <dbReference type="Proteomes" id="UP001144280"/>
    </source>
</evidence>